<evidence type="ECO:0000313" key="2">
    <source>
        <dbReference type="EMBL" id="BAW27431.1"/>
    </source>
</evidence>
<dbReference type="AlphaFoldDB" id="A0A1L7NPQ4"/>
<dbReference type="PANTHER" id="PTHR42759">
    <property type="entry name" value="MOXR FAMILY PROTEIN"/>
    <property type="match status" value="1"/>
</dbReference>
<geneLocation type="plasmid" evidence="3">
    <name>pkf715b dna</name>
</geneLocation>
<feature type="domain" description="AAA+ ATPase" evidence="1">
    <location>
        <begin position="86"/>
        <end position="235"/>
    </location>
</feature>
<dbReference type="InterPro" id="IPR027417">
    <property type="entry name" value="P-loop_NTPase"/>
</dbReference>
<reference evidence="2 3" key="1">
    <citation type="submission" date="2015-11" db="EMBL/GenBank/DDBJ databases">
        <title>Complete genome sequencing of a biphenyl-degrading bacterium, Pseudomonas putida KF715 (=NBRC110667).</title>
        <authorList>
            <person name="Suenaga H."/>
            <person name="Fujihara N."/>
            <person name="Watanabe T."/>
            <person name="Hirose J."/>
            <person name="Kimura N."/>
            <person name="Yamazoe A."/>
            <person name="Hosoyama A."/>
            <person name="Shimodaira J."/>
            <person name="Furukawa K."/>
        </authorList>
    </citation>
    <scope>NUCLEOTIDE SEQUENCE [LARGE SCALE GENOMIC DNA]</scope>
    <source>
        <strain evidence="2 3">KF715</strain>
        <plasmid evidence="3">Plasmid pkf715b dna</plasmid>
    </source>
</reference>
<dbReference type="GO" id="GO:0005524">
    <property type="term" value="F:ATP binding"/>
    <property type="evidence" value="ECO:0007669"/>
    <property type="project" value="InterPro"/>
</dbReference>
<dbReference type="Gene3D" id="3.40.50.300">
    <property type="entry name" value="P-loop containing nucleotide triphosphate hydrolases"/>
    <property type="match status" value="1"/>
</dbReference>
<keyword evidence="2" id="KW-0614">Plasmid</keyword>
<dbReference type="InterPro" id="IPR050764">
    <property type="entry name" value="CbbQ/NirQ/NorQ/GpvN"/>
</dbReference>
<dbReference type="EMBL" id="AP015031">
    <property type="protein sequence ID" value="BAW27431.1"/>
    <property type="molecule type" value="Genomic_DNA"/>
</dbReference>
<dbReference type="PANTHER" id="PTHR42759:SF1">
    <property type="entry name" value="MAGNESIUM-CHELATASE SUBUNIT CHLD"/>
    <property type="match status" value="1"/>
</dbReference>
<dbReference type="RefSeq" id="WP_016486984.1">
    <property type="nucleotide sequence ID" value="NZ_AP015031.1"/>
</dbReference>
<accession>A0A1L7NPQ4</accession>
<name>A0A1L7NPQ4_PSEPU</name>
<evidence type="ECO:0000259" key="1">
    <source>
        <dbReference type="SMART" id="SM00382"/>
    </source>
</evidence>
<sequence>MTAFQSINEPQLDAVIDTLNPIAVRLAPEVFGTDAPFFVGLQTKIFKETRFTPKIVPYSFDPDLLTRLIVWAASAGLAQDFFKASIKKATYIYGPSGAGKTTLVEAFASRTGRSVFTVQCSEESTLSDLFGSWKLCGPDGMQWIYGKVCQWAKTPNSILLLDEFDQLPPQIQMGLNGILDGKPIFLDQTGELIHIAPGCLIAATGNTNGSGSAGGKGGSAAGYRGTKKMNIATIDRFNVMYCTYMEEGREASLIVEQTGTPVVIAQAMATLAAKIRANFIALTEDAGAGGMALNFTITTRNVLNWAMNYRLLMQMGKTTEESQKLALQMTVLDFARHDEATSILKTWSTIVGTV</sequence>
<dbReference type="InterPro" id="IPR003593">
    <property type="entry name" value="AAA+_ATPase"/>
</dbReference>
<dbReference type="GO" id="GO:0016887">
    <property type="term" value="F:ATP hydrolysis activity"/>
    <property type="evidence" value="ECO:0007669"/>
    <property type="project" value="InterPro"/>
</dbReference>
<dbReference type="Pfam" id="PF07728">
    <property type="entry name" value="AAA_5"/>
    <property type="match status" value="1"/>
</dbReference>
<dbReference type="Proteomes" id="UP000218731">
    <property type="component" value="Plasmid pKF715B"/>
</dbReference>
<dbReference type="SMART" id="SM00382">
    <property type="entry name" value="AAA"/>
    <property type="match status" value="1"/>
</dbReference>
<dbReference type="SUPFAM" id="SSF52540">
    <property type="entry name" value="P-loop containing nucleoside triphosphate hydrolases"/>
    <property type="match status" value="1"/>
</dbReference>
<proteinExistence type="predicted"/>
<protein>
    <recommendedName>
        <fullName evidence="1">AAA+ ATPase domain-containing protein</fullName>
    </recommendedName>
</protein>
<dbReference type="InterPro" id="IPR011704">
    <property type="entry name" value="ATPase_dyneun-rel_AAA"/>
</dbReference>
<organism evidence="2 3">
    <name type="scientific">Pseudomonas putida</name>
    <name type="common">Arthrobacter siderocapsulatus</name>
    <dbReference type="NCBI Taxonomy" id="303"/>
    <lineage>
        <taxon>Bacteria</taxon>
        <taxon>Pseudomonadati</taxon>
        <taxon>Pseudomonadota</taxon>
        <taxon>Gammaproteobacteria</taxon>
        <taxon>Pseudomonadales</taxon>
        <taxon>Pseudomonadaceae</taxon>
        <taxon>Pseudomonas</taxon>
    </lineage>
</organism>
<gene>
    <name evidence="2" type="ORF">KF715C_pB3250</name>
</gene>
<evidence type="ECO:0000313" key="3">
    <source>
        <dbReference type="Proteomes" id="UP000218731"/>
    </source>
</evidence>
<dbReference type="CDD" id="cd00009">
    <property type="entry name" value="AAA"/>
    <property type="match status" value="1"/>
</dbReference>